<evidence type="ECO:0000256" key="1">
    <source>
        <dbReference type="ARBA" id="ARBA00001944"/>
    </source>
</evidence>
<keyword evidence="23" id="KW-1185">Reference proteome</keyword>
<dbReference type="GO" id="GO:0005759">
    <property type="term" value="C:mitochondrial matrix"/>
    <property type="evidence" value="ECO:0007669"/>
    <property type="project" value="UniProtKB-SubCell"/>
</dbReference>
<evidence type="ECO:0000256" key="2">
    <source>
        <dbReference type="ARBA" id="ARBA00004273"/>
    </source>
</evidence>
<gene>
    <name evidence="22" type="ORF">BBO_05790</name>
</gene>
<evidence type="ECO:0000256" key="3">
    <source>
        <dbReference type="ARBA" id="ARBA00004305"/>
    </source>
</evidence>
<keyword evidence="10" id="KW-0436">Ligase</keyword>
<reference evidence="22 23" key="1">
    <citation type="journal article" date="2016" name="Genome Biol. Evol.">
        <title>Divergent and convergent evolution of fungal pathogenicity.</title>
        <authorList>
            <person name="Shang Y."/>
            <person name="Xiao G."/>
            <person name="Zheng P."/>
            <person name="Cen K."/>
            <person name="Zhan S."/>
            <person name="Wang C."/>
        </authorList>
    </citation>
    <scope>NUCLEOTIDE SEQUENCE [LARGE SCALE GENOMIC DNA]</scope>
    <source>
        <strain evidence="22 23">RCEF 3172</strain>
    </source>
</reference>
<evidence type="ECO:0000256" key="13">
    <source>
        <dbReference type="ARBA" id="ARBA00022792"/>
    </source>
</evidence>
<comment type="subcellular location">
    <subcellularLocation>
        <location evidence="4">Cytoplasm</location>
    </subcellularLocation>
    <subcellularLocation>
        <location evidence="2">Mitochondrion inner membrane</location>
    </subcellularLocation>
    <subcellularLocation>
        <location evidence="3">Mitochondrion matrix</location>
    </subcellularLocation>
</comment>
<comment type="caution">
    <text evidence="22">The sequence shown here is derived from an EMBL/GenBank/DDBJ whole genome shotgun (WGS) entry which is preliminary data.</text>
</comment>
<feature type="region of interest" description="Disordered" evidence="21">
    <location>
        <begin position="540"/>
        <end position="565"/>
    </location>
</feature>
<evidence type="ECO:0000256" key="18">
    <source>
        <dbReference type="ARBA" id="ARBA00030592"/>
    </source>
</evidence>
<dbReference type="PANTHER" id="PTHR11136:SF5">
    <property type="entry name" value="FOLYLPOLYGLUTAMATE SYNTHASE, MITOCHONDRIAL"/>
    <property type="match status" value="1"/>
</dbReference>
<evidence type="ECO:0000256" key="12">
    <source>
        <dbReference type="ARBA" id="ARBA00022741"/>
    </source>
</evidence>
<dbReference type="GO" id="GO:0004326">
    <property type="term" value="F:tetrahydrofolylpolyglutamate synthase activity"/>
    <property type="evidence" value="ECO:0007669"/>
    <property type="project" value="UniProtKB-EC"/>
</dbReference>
<dbReference type="Gene3D" id="3.60.15.10">
    <property type="entry name" value="Ribonuclease Z/Hydroxyacylglutathione hydrolase-like"/>
    <property type="match status" value="1"/>
</dbReference>
<name>A0A162JDN9_9HYPO</name>
<organism evidence="22 23">
    <name type="scientific">Beauveria brongniartii RCEF 3172</name>
    <dbReference type="NCBI Taxonomy" id="1081107"/>
    <lineage>
        <taxon>Eukaryota</taxon>
        <taxon>Fungi</taxon>
        <taxon>Dikarya</taxon>
        <taxon>Ascomycota</taxon>
        <taxon>Pezizomycotina</taxon>
        <taxon>Sordariomycetes</taxon>
        <taxon>Hypocreomycetidae</taxon>
        <taxon>Hypocreales</taxon>
        <taxon>Cordycipitaceae</taxon>
        <taxon>Beauveria</taxon>
        <taxon>Beauveria brongniartii</taxon>
    </lineage>
</organism>
<comment type="cofactor">
    <cofactor evidence="1">
        <name>a monovalent cation</name>
        <dbReference type="ChEBI" id="CHEBI:60242"/>
    </cofactor>
</comment>
<feature type="compositionally biased region" description="Pro residues" evidence="21">
    <location>
        <begin position="555"/>
        <end position="565"/>
    </location>
</feature>
<accession>A0A162JDN9</accession>
<evidence type="ECO:0000313" key="23">
    <source>
        <dbReference type="Proteomes" id="UP000076863"/>
    </source>
</evidence>
<evidence type="ECO:0000256" key="20">
    <source>
        <dbReference type="ARBA" id="ARBA00047493"/>
    </source>
</evidence>
<dbReference type="NCBIfam" id="TIGR01499">
    <property type="entry name" value="folC"/>
    <property type="match status" value="1"/>
</dbReference>
<evidence type="ECO:0000256" key="9">
    <source>
        <dbReference type="ARBA" id="ARBA00022563"/>
    </source>
</evidence>
<keyword evidence="13" id="KW-0999">Mitochondrion inner membrane</keyword>
<dbReference type="Gene3D" id="3.40.1190.10">
    <property type="entry name" value="Mur-like, catalytic domain"/>
    <property type="match status" value="1"/>
</dbReference>
<comment type="pathway">
    <text evidence="5">Cofactor biosynthesis; tetrahydrofolylpolyglutamate biosynthesis.</text>
</comment>
<dbReference type="GO" id="GO:0006730">
    <property type="term" value="P:one-carbon metabolic process"/>
    <property type="evidence" value="ECO:0007669"/>
    <property type="project" value="UniProtKB-KW"/>
</dbReference>
<dbReference type="Gene3D" id="3.90.190.20">
    <property type="entry name" value="Mur ligase, C-terminal domain"/>
    <property type="match status" value="1"/>
</dbReference>
<evidence type="ECO:0000256" key="8">
    <source>
        <dbReference type="ARBA" id="ARBA00022490"/>
    </source>
</evidence>
<dbReference type="InterPro" id="IPR036615">
    <property type="entry name" value="Mur_ligase_C_dom_sf"/>
</dbReference>
<dbReference type="PROSITE" id="PS51257">
    <property type="entry name" value="PROKAR_LIPOPROTEIN"/>
    <property type="match status" value="1"/>
</dbReference>
<dbReference type="InterPro" id="IPR036565">
    <property type="entry name" value="Mur-like_cat_sf"/>
</dbReference>
<dbReference type="GO" id="GO:0005743">
    <property type="term" value="C:mitochondrial inner membrane"/>
    <property type="evidence" value="ECO:0007669"/>
    <property type="project" value="UniProtKB-SubCell"/>
</dbReference>
<evidence type="ECO:0000256" key="14">
    <source>
        <dbReference type="ARBA" id="ARBA00022840"/>
    </source>
</evidence>
<dbReference type="InterPro" id="IPR001645">
    <property type="entry name" value="Folylpolyglutamate_synth"/>
</dbReference>
<feature type="compositionally biased region" description="Acidic residues" evidence="21">
    <location>
        <begin position="361"/>
        <end position="404"/>
    </location>
</feature>
<keyword evidence="12" id="KW-0547">Nucleotide-binding</keyword>
<dbReference type="SUPFAM" id="SSF53244">
    <property type="entry name" value="MurD-like peptide ligases, peptide-binding domain"/>
    <property type="match status" value="1"/>
</dbReference>
<evidence type="ECO:0000256" key="6">
    <source>
        <dbReference type="ARBA" id="ARBA00008276"/>
    </source>
</evidence>
<evidence type="ECO:0000313" key="22">
    <source>
        <dbReference type="EMBL" id="OAA40733.1"/>
    </source>
</evidence>
<keyword evidence="14" id="KW-0067">ATP-binding</keyword>
<dbReference type="UniPathway" id="UPA00850"/>
<dbReference type="AlphaFoldDB" id="A0A162JDN9"/>
<dbReference type="PROSITE" id="PS01011">
    <property type="entry name" value="FOLYLPOLYGLU_SYNT_1"/>
    <property type="match status" value="1"/>
</dbReference>
<evidence type="ECO:0000256" key="7">
    <source>
        <dbReference type="ARBA" id="ARBA00013025"/>
    </source>
</evidence>
<dbReference type="SUPFAM" id="SSF53623">
    <property type="entry name" value="MurD-like peptide ligases, catalytic domain"/>
    <property type="match status" value="1"/>
</dbReference>
<evidence type="ECO:0000256" key="16">
    <source>
        <dbReference type="ARBA" id="ARBA00023128"/>
    </source>
</evidence>
<dbReference type="OrthoDB" id="5212574at2759"/>
<feature type="region of interest" description="Disordered" evidence="21">
    <location>
        <begin position="359"/>
        <end position="408"/>
    </location>
</feature>
<dbReference type="PROSITE" id="PS01012">
    <property type="entry name" value="FOLYLPOLYGLU_SYNT_2"/>
    <property type="match status" value="1"/>
</dbReference>
<keyword evidence="8" id="KW-0963">Cytoplasm</keyword>
<dbReference type="SUPFAM" id="SSF56281">
    <property type="entry name" value="Metallo-hydrolase/oxidoreductase"/>
    <property type="match status" value="1"/>
</dbReference>
<dbReference type="PANTHER" id="PTHR11136">
    <property type="entry name" value="FOLYLPOLYGLUTAMATE SYNTHASE-RELATED"/>
    <property type="match status" value="1"/>
</dbReference>
<evidence type="ECO:0000256" key="17">
    <source>
        <dbReference type="ARBA" id="ARBA00023136"/>
    </source>
</evidence>
<evidence type="ECO:0000256" key="21">
    <source>
        <dbReference type="SAM" id="MobiDB-lite"/>
    </source>
</evidence>
<keyword evidence="11" id="KW-0479">Metal-binding</keyword>
<comment type="similarity">
    <text evidence="6">Belongs to the folylpolyglutamate synthase family.</text>
</comment>
<keyword evidence="15" id="KW-0460">Magnesium</keyword>
<evidence type="ECO:0000256" key="11">
    <source>
        <dbReference type="ARBA" id="ARBA00022723"/>
    </source>
</evidence>
<dbReference type="InterPro" id="IPR018109">
    <property type="entry name" value="Folylpolyglutamate_synth_CS"/>
</dbReference>
<evidence type="ECO:0000256" key="19">
    <source>
        <dbReference type="ARBA" id="ARBA00030876"/>
    </source>
</evidence>
<sequence>MRPEIPKAILALIGSTTACIHGDALHARRLGPSLDWSTRYVPAMFRRQNQQNQVNIFFGRIQNVGAEIYGCYAGGSDDADKIPQGIQPTSVNLNGEGFDPNLNLGVMVYYIKASQNSVFMFDTSTAEVLAESCNQELQQQTGLGIDMIILSHEHGDHVAGRNANSLKRVPVMAQSSLVQKLGARGGGNVPLSSDQSFTFQMQDGVMNVTNVQAHTKLGTVAMINGVALMGDELESTVNFLVSSNTQRQNNQLQISQSILGENNIQTVLPAHGSGAAMFAGQFSLQLLQSNQRYLELMATNPQSVCPQNKNGRQLAQAKAQLGRQIGVRASDITDAYFETHINENLPKPDSLRGQVSKLNLEDDDDDSDDLDDDEWLEGDEMDDDEDDDDENDDDEDEEDEDEEDSYGRSTFRYLDAIDALNTLQTPFEVIEARRKAGIKPDASSIREMRTYLNRIGYSTSDLNRLNIIHVAGTKGKGSTCAFVDSILAQYRQAGNVPAKTGLFISPHLIAVRERIRINSAPISEALFAKYFFEVWDRLESPSTPQQSEDDDDGGSPPPPPPPPLGSKPIYGRYLTLVSWHAFLQEGVDVAVYETGVGGEFDATNLVPRPLASGISTLGIDHVYVLGDTLAQIAWHKAGIMKSGSPAYTVEQFPDAAAVLRARAEEKRVELTELPIDPRLDGVRIRPAATFQKRNASLAVALAETALEKIGVGMDRGRDGKSLPREFVSGLETTSFRGRCEVKAEDKITWHVDGAHTADSLKVSAKWFANETEKSVGPRVLIFNQQGRAEAVDFLASIHAANKKPPSPLTPAPEGAQSFDHVIFCTNVTYAATGYKRDFVNLQVDSRDVAGMTAQRRFAEAWARLDPGADVRVLPTIEEALDCARGFGDGLPEGSAVQAYVTGSLHLVGGALGILEQADAL</sequence>
<dbReference type="GO" id="GO:0046872">
    <property type="term" value="F:metal ion binding"/>
    <property type="evidence" value="ECO:0007669"/>
    <property type="project" value="UniProtKB-KW"/>
</dbReference>
<dbReference type="EMBL" id="AZHA01000018">
    <property type="protein sequence ID" value="OAA40733.1"/>
    <property type="molecule type" value="Genomic_DNA"/>
</dbReference>
<dbReference type="Proteomes" id="UP000076863">
    <property type="component" value="Unassembled WGS sequence"/>
</dbReference>
<dbReference type="FunFam" id="3.40.1190.10:FF:000009">
    <property type="entry name" value="Folylpolyglutamate synthase"/>
    <property type="match status" value="1"/>
</dbReference>
<dbReference type="EC" id="6.3.2.17" evidence="7"/>
<dbReference type="GO" id="GO:0005829">
    <property type="term" value="C:cytosol"/>
    <property type="evidence" value="ECO:0007669"/>
    <property type="project" value="TreeGrafter"/>
</dbReference>
<evidence type="ECO:0000256" key="10">
    <source>
        <dbReference type="ARBA" id="ARBA00022598"/>
    </source>
</evidence>
<evidence type="ECO:0000256" key="4">
    <source>
        <dbReference type="ARBA" id="ARBA00004496"/>
    </source>
</evidence>
<evidence type="ECO:0000256" key="15">
    <source>
        <dbReference type="ARBA" id="ARBA00022842"/>
    </source>
</evidence>
<dbReference type="InterPro" id="IPR036866">
    <property type="entry name" value="RibonucZ/Hydroxyglut_hydro"/>
</dbReference>
<proteinExistence type="inferred from homology"/>
<keyword evidence="16" id="KW-0496">Mitochondrion</keyword>
<protein>
    <recommendedName>
        <fullName evidence="7">tetrahydrofolate synthase</fullName>
        <ecNumber evidence="7">6.3.2.17</ecNumber>
    </recommendedName>
    <alternativeName>
        <fullName evidence="19">Folylpoly-gamma-glutamate synthetase</fullName>
    </alternativeName>
    <alternativeName>
        <fullName evidence="18">Tetrahydrofolylpolyglutamate synthase</fullName>
    </alternativeName>
</protein>
<dbReference type="GO" id="GO:0005524">
    <property type="term" value="F:ATP binding"/>
    <property type="evidence" value="ECO:0007669"/>
    <property type="project" value="UniProtKB-KW"/>
</dbReference>
<keyword evidence="9" id="KW-0554">One-carbon metabolism</keyword>
<keyword evidence="17" id="KW-0472">Membrane</keyword>
<evidence type="ECO:0000256" key="5">
    <source>
        <dbReference type="ARBA" id="ARBA00005150"/>
    </source>
</evidence>
<comment type="catalytic activity">
    <reaction evidence="20">
        <text>(6S)-5,6,7,8-tetrahydrofolyl-(gamma-L-Glu)(n) + L-glutamate + ATP = (6S)-5,6,7,8-tetrahydrofolyl-(gamma-L-Glu)(n+1) + ADP + phosphate + H(+)</text>
        <dbReference type="Rhea" id="RHEA:10580"/>
        <dbReference type="Rhea" id="RHEA-COMP:14738"/>
        <dbReference type="Rhea" id="RHEA-COMP:14740"/>
        <dbReference type="ChEBI" id="CHEBI:15378"/>
        <dbReference type="ChEBI" id="CHEBI:29985"/>
        <dbReference type="ChEBI" id="CHEBI:30616"/>
        <dbReference type="ChEBI" id="CHEBI:43474"/>
        <dbReference type="ChEBI" id="CHEBI:141005"/>
        <dbReference type="ChEBI" id="CHEBI:456216"/>
        <dbReference type="EC" id="6.3.2.17"/>
    </reaction>
</comment>